<protein>
    <recommendedName>
        <fullName evidence="4">Oxidation resistance protein 1</fullName>
    </recommendedName>
</protein>
<dbReference type="PANTHER" id="PTHR23354">
    <property type="entry name" value="NUCLEOLAR PROTEIN 7/ESTROGEN RECEPTOR COACTIVATOR-RELATED"/>
    <property type="match status" value="1"/>
</dbReference>
<dbReference type="GO" id="GO:0005739">
    <property type="term" value="C:mitochondrion"/>
    <property type="evidence" value="ECO:0007669"/>
    <property type="project" value="UniProtKB-SubCell"/>
</dbReference>
<feature type="region of interest" description="Disordered" evidence="5">
    <location>
        <begin position="621"/>
        <end position="654"/>
    </location>
</feature>
<feature type="region of interest" description="Disordered" evidence="5">
    <location>
        <begin position="669"/>
        <end position="749"/>
    </location>
</feature>
<evidence type="ECO:0000256" key="2">
    <source>
        <dbReference type="ARBA" id="ARBA00009540"/>
    </source>
</evidence>
<sequence>MASGPPYSCQTSESTDRTPGTTQLDHESTYAPLFNPSTPPASPILKPVDLPADTCDSSEFTSVPTSDPTEAHSDSEFGSFVDGNAALPPSPPSQSPTPLILAPSPVVANEDVENPPGPPAAETGPAAVAQSSSKPSFADPLTSSTFTAFPKPPQTPTKPTSTNPLLSPLASPLVPQPRSGVRPAQMNSNLVDEIMKYEKNPLSLFSQSTKPAEEQEDLDVTTPTTRTSLTTSAPSTSATIGTQMQDPLPSHTSAAPTLDSFDPLSNASSSNPQSQPPPVQPMTVALPSSSSASKKPAPPTLSGREPAEAIPIVTTPAAVVSEAKKGLSTTSGPSVPLPQTSTTAQDATTAASGTPNPSHSPTWSFRSLLSSGFSSPTSSRAHTRAPSLQGISFGGYDQPRIAQSLPTPHPLDLPTPVNIPRAEGDATHWRDEDGDGDEHGEMMHPRRASSFNTLGSWVGSFLWSENQDPSQQNQPVASRPRSRSRPRSHSRSYSPEDRRTGHGHHLGPPPVVSSPSPISSPEPPQSGPVQGQGRMGRPLPRARPSLESIQQLYTHHPSHGHQGHLDPHLEDKPTPQEVTITHSTPFAPPPPTSSAFLAAGAPSSLNTGFSGGGPFGGSSFVGSSTVGKGDGNKTNPFASHSFVPVEGAPGFKPDEYDWDKGHYEELEKELDGAPSKGGEVSRGRTQEKEGGGFGSRFSFGPFRRKTSADRVPSNTVGRGRTHTEPPSSKLEVPSYATVRGGNPSPSRRVPDLIERKFASVTLKGRNEGTDVVLKEKLAELIRPHLPPLSRLPKTWTLLYSLDQHGISLNTLYNNCETPERNRKRGEGYIGMGGAVLVVKDSLASENQDGDLFGAFVAEGLGKKSKGFFGGGDSFLWKYADGQLKVFKATGKNTYFAICNKEYMAFGGGSTSYGLYLDSGLFQGSSAPCPTFGNEVLCTIPFCKSRNDDTTSSSSFQPTLAPGLTTKSTLAVGDEVDFECVGLEVWGVGP</sequence>
<dbReference type="Proteomes" id="UP000001861">
    <property type="component" value="Unassembled WGS sequence"/>
</dbReference>
<dbReference type="PROSITE" id="PS51886">
    <property type="entry name" value="TLDC"/>
    <property type="match status" value="1"/>
</dbReference>
<dbReference type="InParanoid" id="A8NKT6"/>
<dbReference type="AlphaFoldDB" id="A8NKT6"/>
<dbReference type="VEuPathDB" id="FungiDB:CC1G_10859"/>
<feature type="region of interest" description="Disordered" evidence="5">
    <location>
        <begin position="1"/>
        <end position="184"/>
    </location>
</feature>
<evidence type="ECO:0000259" key="6">
    <source>
        <dbReference type="PROSITE" id="PS51886"/>
    </source>
</evidence>
<feature type="region of interest" description="Disordered" evidence="5">
    <location>
        <begin position="324"/>
        <end position="444"/>
    </location>
</feature>
<dbReference type="PANTHER" id="PTHR23354:SF62">
    <property type="entry name" value="MUSTARD, ISOFORM V"/>
    <property type="match status" value="1"/>
</dbReference>
<feature type="compositionally biased region" description="Polar residues" evidence="5">
    <location>
        <begin position="55"/>
        <end position="68"/>
    </location>
</feature>
<dbReference type="KEGG" id="cci:CC1G_10859"/>
<name>A8NKT6_COPC7</name>
<evidence type="ECO:0000313" key="7">
    <source>
        <dbReference type="EMBL" id="EAU87265.2"/>
    </source>
</evidence>
<feature type="compositionally biased region" description="Low complexity" evidence="5">
    <location>
        <begin position="120"/>
        <end position="129"/>
    </location>
</feature>
<dbReference type="STRING" id="240176.A8NKT6"/>
<feature type="region of interest" description="Disordered" evidence="5">
    <location>
        <begin position="205"/>
        <end position="310"/>
    </location>
</feature>
<feature type="region of interest" description="Disordered" evidence="5">
    <location>
        <begin position="464"/>
        <end position="599"/>
    </location>
</feature>
<dbReference type="GO" id="GO:0005634">
    <property type="term" value="C:nucleus"/>
    <property type="evidence" value="ECO:0007669"/>
    <property type="project" value="TreeGrafter"/>
</dbReference>
<feature type="compositionally biased region" description="Polar residues" evidence="5">
    <location>
        <begin position="8"/>
        <end position="23"/>
    </location>
</feature>
<keyword evidence="8" id="KW-1185">Reference proteome</keyword>
<keyword evidence="3" id="KW-0496">Mitochondrion</keyword>
<dbReference type="HOGENOM" id="CLU_301872_0_0_1"/>
<accession>A8NKT6</accession>
<feature type="compositionally biased region" description="Polar residues" evidence="5">
    <location>
        <begin position="464"/>
        <end position="476"/>
    </location>
</feature>
<gene>
    <name evidence="7" type="ORF">CC1G_10859</name>
</gene>
<evidence type="ECO:0000256" key="5">
    <source>
        <dbReference type="SAM" id="MobiDB-lite"/>
    </source>
</evidence>
<evidence type="ECO:0000256" key="3">
    <source>
        <dbReference type="ARBA" id="ARBA00023128"/>
    </source>
</evidence>
<dbReference type="RefSeq" id="XP_001834541.2">
    <property type="nucleotide sequence ID" value="XM_001834489.2"/>
</dbReference>
<dbReference type="InterPro" id="IPR006571">
    <property type="entry name" value="TLDc_dom"/>
</dbReference>
<feature type="compositionally biased region" description="Basic residues" evidence="5">
    <location>
        <begin position="480"/>
        <end position="490"/>
    </location>
</feature>
<comment type="caution">
    <text evidence="7">The sequence shown here is derived from an EMBL/GenBank/DDBJ whole genome shotgun (WGS) entry which is preliminary data.</text>
</comment>
<dbReference type="SMART" id="SM00584">
    <property type="entry name" value="TLDc"/>
    <property type="match status" value="1"/>
</dbReference>
<feature type="domain" description="TLDc" evidence="6">
    <location>
        <begin position="771"/>
        <end position="988"/>
    </location>
</feature>
<feature type="compositionally biased region" description="Polar residues" evidence="5">
    <location>
        <begin position="240"/>
        <end position="255"/>
    </location>
</feature>
<dbReference type="GO" id="GO:0006979">
    <property type="term" value="P:response to oxidative stress"/>
    <property type="evidence" value="ECO:0007669"/>
    <property type="project" value="TreeGrafter"/>
</dbReference>
<feature type="compositionally biased region" description="Low complexity" evidence="5">
    <location>
        <begin position="339"/>
        <end position="354"/>
    </location>
</feature>
<dbReference type="OMA" id="RPLTHYR"/>
<evidence type="ECO:0000256" key="1">
    <source>
        <dbReference type="ARBA" id="ARBA00004173"/>
    </source>
</evidence>
<proteinExistence type="inferred from homology"/>
<comment type="subcellular location">
    <subcellularLocation>
        <location evidence="1">Mitochondrion</location>
    </subcellularLocation>
</comment>
<evidence type="ECO:0000313" key="8">
    <source>
        <dbReference type="Proteomes" id="UP000001861"/>
    </source>
</evidence>
<evidence type="ECO:0000256" key="4">
    <source>
        <dbReference type="ARBA" id="ARBA00040604"/>
    </source>
</evidence>
<feature type="compositionally biased region" description="Low complexity" evidence="5">
    <location>
        <begin position="157"/>
        <end position="177"/>
    </location>
</feature>
<feature type="compositionally biased region" description="Basic and acidic residues" evidence="5">
    <location>
        <begin position="422"/>
        <end position="444"/>
    </location>
</feature>
<feature type="compositionally biased region" description="Low complexity" evidence="5">
    <location>
        <begin position="221"/>
        <end position="239"/>
    </location>
</feature>
<feature type="compositionally biased region" description="Low complexity" evidence="5">
    <location>
        <begin position="364"/>
        <end position="380"/>
    </location>
</feature>
<feature type="compositionally biased region" description="Basic and acidic residues" evidence="5">
    <location>
        <begin position="563"/>
        <end position="574"/>
    </location>
</feature>
<dbReference type="eggNOG" id="KOG2372">
    <property type="taxonomic scope" value="Eukaryota"/>
</dbReference>
<feature type="compositionally biased region" description="Pro residues" evidence="5">
    <location>
        <begin position="507"/>
        <end position="526"/>
    </location>
</feature>
<organism evidence="7 8">
    <name type="scientific">Coprinopsis cinerea (strain Okayama-7 / 130 / ATCC MYA-4618 / FGSC 9003)</name>
    <name type="common">Inky cap fungus</name>
    <name type="synonym">Hormographiella aspergillata</name>
    <dbReference type="NCBI Taxonomy" id="240176"/>
    <lineage>
        <taxon>Eukaryota</taxon>
        <taxon>Fungi</taxon>
        <taxon>Dikarya</taxon>
        <taxon>Basidiomycota</taxon>
        <taxon>Agaricomycotina</taxon>
        <taxon>Agaricomycetes</taxon>
        <taxon>Agaricomycetidae</taxon>
        <taxon>Agaricales</taxon>
        <taxon>Agaricineae</taxon>
        <taxon>Psathyrellaceae</taxon>
        <taxon>Coprinopsis</taxon>
    </lineage>
</organism>
<dbReference type="EMBL" id="AACS02000010">
    <property type="protein sequence ID" value="EAU87265.2"/>
    <property type="molecule type" value="Genomic_DNA"/>
</dbReference>
<dbReference type="OrthoDB" id="26679at2759"/>
<feature type="compositionally biased region" description="Basic and acidic residues" evidence="5">
    <location>
        <begin position="679"/>
        <end position="690"/>
    </location>
</feature>
<comment type="similarity">
    <text evidence="2">Belongs to the OXR1 family.</text>
</comment>
<dbReference type="Pfam" id="PF07534">
    <property type="entry name" value="TLD"/>
    <property type="match status" value="1"/>
</dbReference>
<dbReference type="GeneID" id="6011057"/>
<reference evidence="7 8" key="1">
    <citation type="journal article" date="2010" name="Proc. Natl. Acad. Sci. U.S.A.">
        <title>Insights into evolution of multicellular fungi from the assembled chromosomes of the mushroom Coprinopsis cinerea (Coprinus cinereus).</title>
        <authorList>
            <person name="Stajich J.E."/>
            <person name="Wilke S.K."/>
            <person name="Ahren D."/>
            <person name="Au C.H."/>
            <person name="Birren B.W."/>
            <person name="Borodovsky M."/>
            <person name="Burns C."/>
            <person name="Canback B."/>
            <person name="Casselton L.A."/>
            <person name="Cheng C.K."/>
            <person name="Deng J."/>
            <person name="Dietrich F.S."/>
            <person name="Fargo D.C."/>
            <person name="Farman M.L."/>
            <person name="Gathman A.C."/>
            <person name="Goldberg J."/>
            <person name="Guigo R."/>
            <person name="Hoegger P.J."/>
            <person name="Hooker J.B."/>
            <person name="Huggins A."/>
            <person name="James T.Y."/>
            <person name="Kamada T."/>
            <person name="Kilaru S."/>
            <person name="Kodira C."/>
            <person name="Kues U."/>
            <person name="Kupfer D."/>
            <person name="Kwan H.S."/>
            <person name="Lomsadze A."/>
            <person name="Li W."/>
            <person name="Lilly W.W."/>
            <person name="Ma L.J."/>
            <person name="Mackey A.J."/>
            <person name="Manning G."/>
            <person name="Martin F."/>
            <person name="Muraguchi H."/>
            <person name="Natvig D.O."/>
            <person name="Palmerini H."/>
            <person name="Ramesh M.A."/>
            <person name="Rehmeyer C.J."/>
            <person name="Roe B.A."/>
            <person name="Shenoy N."/>
            <person name="Stanke M."/>
            <person name="Ter-Hovhannisyan V."/>
            <person name="Tunlid A."/>
            <person name="Velagapudi R."/>
            <person name="Vision T.J."/>
            <person name="Zeng Q."/>
            <person name="Zolan M.E."/>
            <person name="Pukkila P.J."/>
        </authorList>
    </citation>
    <scope>NUCLEOTIDE SEQUENCE [LARGE SCALE GENOMIC DNA]</scope>
    <source>
        <strain evidence="8">Okayama-7 / 130 / ATCC MYA-4618 / FGSC 9003</strain>
    </source>
</reference>